<protein>
    <submittedName>
        <fullName evidence="1">Uncharacterized protein</fullName>
    </submittedName>
</protein>
<gene>
    <name evidence="1" type="ORF">ODALV1_LOCUS13733</name>
</gene>
<dbReference type="Pfam" id="PF15031">
    <property type="entry name" value="DUF4528"/>
    <property type="match status" value="1"/>
</dbReference>
<keyword evidence="2" id="KW-1185">Reference proteome</keyword>
<proteinExistence type="predicted"/>
<evidence type="ECO:0000313" key="1">
    <source>
        <dbReference type="EMBL" id="CAL8109836.1"/>
    </source>
</evidence>
<dbReference type="InterPro" id="IPR029245">
    <property type="entry name" value="DUF4528"/>
</dbReference>
<dbReference type="EMBL" id="CAXLJM020000042">
    <property type="protein sequence ID" value="CAL8109836.1"/>
    <property type="molecule type" value="Genomic_DNA"/>
</dbReference>
<comment type="caution">
    <text evidence="1">The sequence shown here is derived from an EMBL/GenBank/DDBJ whole genome shotgun (WGS) entry which is preliminary data.</text>
</comment>
<dbReference type="PANTHER" id="PTHR34651:SF1">
    <property type="entry name" value="SIMILAR TO ENSANGP00000021391"/>
    <property type="match status" value="1"/>
</dbReference>
<organism evidence="1 2">
    <name type="scientific">Orchesella dallaii</name>
    <dbReference type="NCBI Taxonomy" id="48710"/>
    <lineage>
        <taxon>Eukaryota</taxon>
        <taxon>Metazoa</taxon>
        <taxon>Ecdysozoa</taxon>
        <taxon>Arthropoda</taxon>
        <taxon>Hexapoda</taxon>
        <taxon>Collembola</taxon>
        <taxon>Entomobryomorpha</taxon>
        <taxon>Entomobryoidea</taxon>
        <taxon>Orchesellidae</taxon>
        <taxon>Orchesellinae</taxon>
        <taxon>Orchesella</taxon>
    </lineage>
</organism>
<name>A0ABP1QPA8_9HEXA</name>
<accession>A0ABP1QPA8</accession>
<sequence>MFSWNFLSRGILRPKRDLKNPFIYILQTGGTCRTLFTKKPKASEVLTCHLENNGCPPWTSYFVKYESIANDQRGRSHFNWAVGGGKHNYHILRTGCYPYIKYHCSKRPYQDLRIEDTFFRVIKVMNLGIPCLAYGIAATYLIRHTEEVHTPKGSVTIYFLYPEDRGSSF</sequence>
<evidence type="ECO:0000313" key="2">
    <source>
        <dbReference type="Proteomes" id="UP001642540"/>
    </source>
</evidence>
<dbReference type="Proteomes" id="UP001642540">
    <property type="component" value="Unassembled WGS sequence"/>
</dbReference>
<dbReference type="PANTHER" id="PTHR34651">
    <property type="entry name" value="SIMILAR TO ENSANGP00000021391"/>
    <property type="match status" value="1"/>
</dbReference>
<reference evidence="1 2" key="1">
    <citation type="submission" date="2024-08" db="EMBL/GenBank/DDBJ databases">
        <authorList>
            <person name="Cucini C."/>
            <person name="Frati F."/>
        </authorList>
    </citation>
    <scope>NUCLEOTIDE SEQUENCE [LARGE SCALE GENOMIC DNA]</scope>
</reference>